<proteinExistence type="predicted"/>
<comment type="caution">
    <text evidence="1">The sequence shown here is derived from an EMBL/GenBank/DDBJ whole genome shotgun (WGS) entry which is preliminary data.</text>
</comment>
<accession>A0A2W2B461</accession>
<evidence type="ECO:0000313" key="2">
    <source>
        <dbReference type="Proteomes" id="UP000248745"/>
    </source>
</evidence>
<dbReference type="EMBL" id="QKTW01000002">
    <property type="protein sequence ID" value="PZF74828.1"/>
    <property type="molecule type" value="Genomic_DNA"/>
</dbReference>
<reference evidence="1 2" key="1">
    <citation type="submission" date="2018-06" db="EMBL/GenBank/DDBJ databases">
        <title>Mucibacter soli gen. nov., sp. nov., a new member of the family Chitinophagaceae producing mucin.</title>
        <authorList>
            <person name="Kim M.-K."/>
            <person name="Park S."/>
            <person name="Kim T.-S."/>
            <person name="Joung Y."/>
            <person name="Han J.-H."/>
            <person name="Kim S.B."/>
        </authorList>
    </citation>
    <scope>NUCLEOTIDE SEQUENCE [LARGE SCALE GENOMIC DNA]</scope>
    <source>
        <strain evidence="1 2">R1-15</strain>
    </source>
</reference>
<evidence type="ECO:0000313" key="1">
    <source>
        <dbReference type="EMBL" id="PZF74828.1"/>
    </source>
</evidence>
<keyword evidence="2" id="KW-1185">Reference proteome</keyword>
<gene>
    <name evidence="1" type="ORF">DN068_01120</name>
</gene>
<sequence>MPLSVISFLLLLFQIFHSGGEKSIVHKANPLVTAHHGFTFRKSCITRNFVYAIGTDELEDAENRGVEVSDVGYLDKVNTDAMFTSFEIVPNTARYQEVLKLQSRRLFLFHCNFRV</sequence>
<dbReference type="Proteomes" id="UP000248745">
    <property type="component" value="Unassembled WGS sequence"/>
</dbReference>
<name>A0A2W2B461_9BACT</name>
<dbReference type="AlphaFoldDB" id="A0A2W2B461"/>
<protein>
    <submittedName>
        <fullName evidence="1">Uncharacterized protein</fullName>
    </submittedName>
</protein>
<organism evidence="1 2">
    <name type="scientific">Taibaiella soli</name>
    <dbReference type="NCBI Taxonomy" id="1649169"/>
    <lineage>
        <taxon>Bacteria</taxon>
        <taxon>Pseudomonadati</taxon>
        <taxon>Bacteroidota</taxon>
        <taxon>Chitinophagia</taxon>
        <taxon>Chitinophagales</taxon>
        <taxon>Chitinophagaceae</taxon>
        <taxon>Taibaiella</taxon>
    </lineage>
</organism>